<dbReference type="Proteomes" id="UP000248889">
    <property type="component" value="Unassembled WGS sequence"/>
</dbReference>
<dbReference type="RefSeq" id="WP_111505434.1">
    <property type="nucleotide sequence ID" value="NZ_QKYN01000114.1"/>
</dbReference>
<protein>
    <submittedName>
        <fullName evidence="1">Uncharacterized protein</fullName>
    </submittedName>
</protein>
<gene>
    <name evidence="1" type="ORF">DN069_27610</name>
</gene>
<sequence>MLPLKAETGPVPPPDLLDAQRLYALFDRVGRRGPGPMFQAAVLPHGDAAAREAARERLLVRLDEPLEERFRHQGLEQAR</sequence>
<accession>A0A2X0ID44</accession>
<comment type="caution">
    <text evidence="1">The sequence shown here is derived from an EMBL/GenBank/DDBJ whole genome shotgun (WGS) entry which is preliminary data.</text>
</comment>
<proteinExistence type="predicted"/>
<evidence type="ECO:0000313" key="1">
    <source>
        <dbReference type="EMBL" id="RAG82437.1"/>
    </source>
</evidence>
<dbReference type="AlphaFoldDB" id="A0A2X0ID44"/>
<reference evidence="1 2" key="1">
    <citation type="submission" date="2018-06" db="EMBL/GenBank/DDBJ databases">
        <title>Streptacidiphilus pinicola sp. nov., isolated from pine grove soil.</title>
        <authorList>
            <person name="Roh S.G."/>
            <person name="Park S."/>
            <person name="Kim M.-K."/>
            <person name="Yun B.-R."/>
            <person name="Park J."/>
            <person name="Kim M.J."/>
            <person name="Kim Y.S."/>
            <person name="Kim S.B."/>
        </authorList>
    </citation>
    <scope>NUCLEOTIDE SEQUENCE [LARGE SCALE GENOMIC DNA]</scope>
    <source>
        <strain evidence="1 2">MMS16-CNU450</strain>
    </source>
</reference>
<dbReference type="EMBL" id="QKYN01000114">
    <property type="protein sequence ID" value="RAG82437.1"/>
    <property type="molecule type" value="Genomic_DNA"/>
</dbReference>
<name>A0A2X0ID44_9ACTN</name>
<evidence type="ECO:0000313" key="2">
    <source>
        <dbReference type="Proteomes" id="UP000248889"/>
    </source>
</evidence>
<dbReference type="OrthoDB" id="3210235at2"/>
<keyword evidence="2" id="KW-1185">Reference proteome</keyword>
<organism evidence="1 2">
    <name type="scientific">Streptacidiphilus pinicola</name>
    <dbReference type="NCBI Taxonomy" id="2219663"/>
    <lineage>
        <taxon>Bacteria</taxon>
        <taxon>Bacillati</taxon>
        <taxon>Actinomycetota</taxon>
        <taxon>Actinomycetes</taxon>
        <taxon>Kitasatosporales</taxon>
        <taxon>Streptomycetaceae</taxon>
        <taxon>Streptacidiphilus</taxon>
    </lineage>
</organism>